<evidence type="ECO:0000256" key="8">
    <source>
        <dbReference type="RuleBase" id="RU361166"/>
    </source>
</evidence>
<dbReference type="Gene3D" id="2.60.40.10">
    <property type="entry name" value="Immunoglobulins"/>
    <property type="match status" value="1"/>
</dbReference>
<feature type="domain" description="Glycoside hydrolase family 9" evidence="10">
    <location>
        <begin position="275"/>
        <end position="732"/>
    </location>
</feature>
<dbReference type="Pfam" id="PF02018">
    <property type="entry name" value="CBM_4_9"/>
    <property type="match status" value="1"/>
</dbReference>
<dbReference type="EMBL" id="JACTVJ010000020">
    <property type="protein sequence ID" value="MBC9717575.1"/>
    <property type="molecule type" value="Genomic_DNA"/>
</dbReference>
<sequence>MPLTRRLAVLGLPLALVLGFAPSAGGVEAVAYERVLNGTFDNGLKSPWWSSGNAPSKVVEGRLCADIPAGTTNPWDSVIAQNDIPLEAGQPYTLRFSASASRAVTVRAELALSDAPYTTSVNKPVALTAEPKTFEVTGAAKTTGIHHRVALQAGGTGAAYTLCVDDVSLTGGVVPPGGNRDFGPPVRVNQHGYPVAGIKRATISDPSKTPVDWQLRDADGETVASGRTTVHGADAMSGDHVHIADFSSVRKIGSGYTLAVGDEMSLPFDIAKDPYDQLRRDSLAYFFHNRSGIEIGAEYVGEAHARPAGHLGVAPNTGDTSAPCLPGTCDYSLDVRGGWYDAGDHGKYVVNGALAAWQLTDLYERSLHKLDIEGLRDGLLSIPEQDNRIPDVLDEARWEMEFLLRMQVPEGKPLAGMAHHKIHDAAWTAHPMLPHKDPQPRYLHPPSTAATLNLAASAAQCARVWRPLDRAFADRCRSAAETAWQAALAHPDRYAPDGGVGGGPYDDTKVSDEFSWAAAELFATTGKRTYLGHVDTELTTGGFSWKETGALADLVIVRHPLRFPLDRVLAARSRVIEVADRHVRDMKAQGYPNPSLPSDGRYAWGSSSSTANSAMVIAMAYDLTHRDTYRAAALESMDYLLGRNALSQSYISGYGERASHNQHHRHWAHQVDPKLPSPPAGSLAGGPNSGLEDPVAQQNLPGCAPATCYIDDLGSWSTNEVAINWNSALAWISAFADDETG</sequence>
<dbReference type="PANTHER" id="PTHR22298">
    <property type="entry name" value="ENDO-1,4-BETA-GLUCANASE"/>
    <property type="match status" value="1"/>
</dbReference>
<keyword evidence="4 6" id="KW-0326">Glycosidase</keyword>
<dbReference type="InterPro" id="IPR008979">
    <property type="entry name" value="Galactose-bd-like_sf"/>
</dbReference>
<dbReference type="InterPro" id="IPR004197">
    <property type="entry name" value="Cellulase_Ig-like"/>
</dbReference>
<name>A0ABR7SQ08_9ACTN</name>
<feature type="domain" description="Cellulase Ig-like" evidence="12">
    <location>
        <begin position="183"/>
        <end position="263"/>
    </location>
</feature>
<dbReference type="InterPro" id="IPR014756">
    <property type="entry name" value="Ig_E-set"/>
</dbReference>
<evidence type="ECO:0000259" key="11">
    <source>
        <dbReference type="Pfam" id="PF02018"/>
    </source>
</evidence>
<dbReference type="Pfam" id="PF00759">
    <property type="entry name" value="Glyco_hydro_9"/>
    <property type="match status" value="1"/>
</dbReference>
<evidence type="ECO:0000256" key="2">
    <source>
        <dbReference type="ARBA" id="ARBA00022801"/>
    </source>
</evidence>
<dbReference type="InterPro" id="IPR033126">
    <property type="entry name" value="Glyco_hydro_9_Asp/Glu_AS"/>
</dbReference>
<dbReference type="Gene3D" id="1.50.10.10">
    <property type="match status" value="1"/>
</dbReference>
<dbReference type="InterPro" id="IPR013783">
    <property type="entry name" value="Ig-like_fold"/>
</dbReference>
<protein>
    <recommendedName>
        <fullName evidence="8">Endoglucanase</fullName>
        <ecNumber evidence="8">3.2.1.4</ecNumber>
    </recommendedName>
</protein>
<evidence type="ECO:0000256" key="9">
    <source>
        <dbReference type="SAM" id="MobiDB-lite"/>
    </source>
</evidence>
<dbReference type="InterPro" id="IPR001701">
    <property type="entry name" value="Glyco_hydro_9"/>
</dbReference>
<dbReference type="PROSITE" id="PS00592">
    <property type="entry name" value="GH9_2"/>
    <property type="match status" value="1"/>
</dbReference>
<dbReference type="PROSITE" id="PS00698">
    <property type="entry name" value="GH9_3"/>
    <property type="match status" value="1"/>
</dbReference>
<dbReference type="SUPFAM" id="SSF81296">
    <property type="entry name" value="E set domains"/>
    <property type="match status" value="1"/>
</dbReference>
<evidence type="ECO:0000313" key="13">
    <source>
        <dbReference type="EMBL" id="MBC9717575.1"/>
    </source>
</evidence>
<organism evidence="13 14">
    <name type="scientific">Streptomyces polyasparticus</name>
    <dbReference type="NCBI Taxonomy" id="2767826"/>
    <lineage>
        <taxon>Bacteria</taxon>
        <taxon>Bacillati</taxon>
        <taxon>Actinomycetota</taxon>
        <taxon>Actinomycetes</taxon>
        <taxon>Kitasatosporales</taxon>
        <taxon>Streptomycetaceae</taxon>
        <taxon>Streptomyces</taxon>
    </lineage>
</organism>
<evidence type="ECO:0000256" key="4">
    <source>
        <dbReference type="ARBA" id="ARBA00023295"/>
    </source>
</evidence>
<feature type="active site" evidence="7">
    <location>
        <position position="720"/>
    </location>
</feature>
<feature type="chain" id="PRO_5044974778" description="Endoglucanase" evidence="8">
    <location>
        <begin position="24"/>
        <end position="741"/>
    </location>
</feature>
<feature type="signal peptide" evidence="8">
    <location>
        <begin position="1"/>
        <end position="23"/>
    </location>
</feature>
<evidence type="ECO:0000256" key="3">
    <source>
        <dbReference type="ARBA" id="ARBA00023277"/>
    </source>
</evidence>
<evidence type="ECO:0000259" key="12">
    <source>
        <dbReference type="Pfam" id="PF02927"/>
    </source>
</evidence>
<keyword evidence="8" id="KW-0136">Cellulose degradation</keyword>
<dbReference type="EC" id="3.2.1.4" evidence="8"/>
<evidence type="ECO:0000313" key="14">
    <source>
        <dbReference type="Proteomes" id="UP000642284"/>
    </source>
</evidence>
<comment type="similarity">
    <text evidence="1 6 8">Belongs to the glycosyl hydrolase 9 (cellulase E) family.</text>
</comment>
<feature type="active site" evidence="6">
    <location>
        <position position="663"/>
    </location>
</feature>
<comment type="caution">
    <text evidence="13">The sequence shown here is derived from an EMBL/GenBank/DDBJ whole genome shotgun (WGS) entry which is preliminary data.</text>
</comment>
<gene>
    <name evidence="13" type="ORF">H9Y04_34095</name>
</gene>
<dbReference type="Gene3D" id="2.60.120.260">
    <property type="entry name" value="Galactose-binding domain-like"/>
    <property type="match status" value="1"/>
</dbReference>
<keyword evidence="5 6" id="KW-0624">Polysaccharide degradation</keyword>
<evidence type="ECO:0000256" key="5">
    <source>
        <dbReference type="ARBA" id="ARBA00023326"/>
    </source>
</evidence>
<feature type="region of interest" description="Disordered" evidence="9">
    <location>
        <begin position="661"/>
        <end position="697"/>
    </location>
</feature>
<dbReference type="InterPro" id="IPR003305">
    <property type="entry name" value="CenC_carb-bd"/>
</dbReference>
<evidence type="ECO:0000259" key="10">
    <source>
        <dbReference type="Pfam" id="PF00759"/>
    </source>
</evidence>
<accession>A0ABR7SQ08</accession>
<dbReference type="GO" id="GO:0016787">
    <property type="term" value="F:hydrolase activity"/>
    <property type="evidence" value="ECO:0007669"/>
    <property type="project" value="UniProtKB-KW"/>
</dbReference>
<evidence type="ECO:0000256" key="7">
    <source>
        <dbReference type="PROSITE-ProRule" id="PRU10060"/>
    </source>
</evidence>
<dbReference type="CDD" id="cd02850">
    <property type="entry name" value="E_set_Cellulase_N"/>
    <property type="match status" value="1"/>
</dbReference>
<dbReference type="Proteomes" id="UP000642284">
    <property type="component" value="Unassembled WGS sequence"/>
</dbReference>
<dbReference type="InterPro" id="IPR012341">
    <property type="entry name" value="6hp_glycosidase-like_sf"/>
</dbReference>
<dbReference type="InterPro" id="IPR008928">
    <property type="entry name" value="6-hairpin_glycosidase_sf"/>
</dbReference>
<dbReference type="SUPFAM" id="SSF48208">
    <property type="entry name" value="Six-hairpin glycosidases"/>
    <property type="match status" value="1"/>
</dbReference>
<keyword evidence="8" id="KW-0732">Signal</keyword>
<feature type="domain" description="CBM-cenC" evidence="11">
    <location>
        <begin position="35"/>
        <end position="137"/>
    </location>
</feature>
<evidence type="ECO:0000256" key="1">
    <source>
        <dbReference type="ARBA" id="ARBA00007072"/>
    </source>
</evidence>
<dbReference type="Pfam" id="PF02927">
    <property type="entry name" value="CelD_N"/>
    <property type="match status" value="1"/>
</dbReference>
<keyword evidence="2 6" id="KW-0378">Hydrolase</keyword>
<reference evidence="13 14" key="1">
    <citation type="submission" date="2020-08" db="EMBL/GenBank/DDBJ databases">
        <title>Genemic of Streptomyces polyaspartic.</title>
        <authorList>
            <person name="Liu W."/>
        </authorList>
    </citation>
    <scope>NUCLEOTIDE SEQUENCE [LARGE SCALE GENOMIC DNA]</scope>
    <source>
        <strain evidence="13 14">TRM66268-LWL</strain>
    </source>
</reference>
<evidence type="ECO:0000256" key="6">
    <source>
        <dbReference type="PROSITE-ProRule" id="PRU10059"/>
    </source>
</evidence>
<comment type="catalytic activity">
    <reaction evidence="8">
        <text>Endohydrolysis of (1-&gt;4)-beta-D-glucosidic linkages in cellulose, lichenin and cereal beta-D-glucans.</text>
        <dbReference type="EC" id="3.2.1.4"/>
    </reaction>
</comment>
<dbReference type="InterPro" id="IPR018221">
    <property type="entry name" value="Glyco_hydro_9_His_AS"/>
</dbReference>
<dbReference type="SUPFAM" id="SSF49785">
    <property type="entry name" value="Galactose-binding domain-like"/>
    <property type="match status" value="1"/>
</dbReference>
<feature type="active site" evidence="7">
    <location>
        <position position="711"/>
    </location>
</feature>
<proteinExistence type="inferred from homology"/>
<keyword evidence="14" id="KW-1185">Reference proteome</keyword>
<keyword evidence="3 6" id="KW-0119">Carbohydrate metabolism</keyword>